<dbReference type="GO" id="GO:0005506">
    <property type="term" value="F:iron ion binding"/>
    <property type="evidence" value="ECO:0007669"/>
    <property type="project" value="InterPro"/>
</dbReference>
<keyword evidence="5 9" id="KW-0479">Metal-binding</keyword>
<sequence length="568" mass="62596">MDSSTSLLPPLGSIILACEGLTSLVPLILSVMVCLIATVTISPTLLAYFNDPFELRAYPGPFLARFTSAWISWIISQNRWSETVDLMHRQHGPIVRLSPDHVSVASPAAFAAVYGHSSGALKAPFYNAFANFKIRSIFNTRDRAEHSRKRRVEAHMFSPRSIRALEDTARVHFQVLVRQWDALCAPTGKTVRGSAEGTLGTISWKVHGDRVWFDCMPWFNFWSFDTISDLAFGRPFGMLEAAKGSAHVSKSNTKSVQAVSQDTSHSNEAQSELLEIPAMEVLSELLDFTVALAYLPAWVQPVFGRLPMFRDGYDAAPKLANLSLTAVANRVASQTDRADMLSELLRGRDEEGKPYGLEELSTEAELLIIAGGDTTANTSCATAYYIARDLQIQAKLQAELDVALDGVESDVAPYDAVKDLPYLDAVINEGLRLHSTIGAGLPRVVPSGGMTVLGQHLKEGTVVSSPIYTLHRNEAVWGKNAYEFYPERWLEASADAKKEMMQSFAPFSVGPRACLGRSLALQQLHILLATIFHRYSLVLENNAPAQLPLRDGFARKPMKCIVGVQRRK</sequence>
<protein>
    <recommendedName>
        <fullName evidence="14">Cytochrome P450 monooxygenase</fullName>
    </recommendedName>
</protein>
<keyword evidence="11" id="KW-0812">Transmembrane</keyword>
<dbReference type="SMR" id="A0A1X6N437"/>
<keyword evidence="6 10" id="KW-0560">Oxidoreductase</keyword>
<feature type="binding site" description="axial binding residue" evidence="9">
    <location>
        <position position="514"/>
    </location>
    <ligand>
        <name>heme</name>
        <dbReference type="ChEBI" id="CHEBI:30413"/>
    </ligand>
    <ligandPart>
        <name>Fe</name>
        <dbReference type="ChEBI" id="CHEBI:18248"/>
    </ligandPart>
</feature>
<evidence type="ECO:0000256" key="8">
    <source>
        <dbReference type="ARBA" id="ARBA00023033"/>
    </source>
</evidence>
<dbReference type="OrthoDB" id="1470350at2759"/>
<evidence type="ECO:0000256" key="10">
    <source>
        <dbReference type="RuleBase" id="RU000461"/>
    </source>
</evidence>
<dbReference type="RefSeq" id="XP_024340040.1">
    <property type="nucleotide sequence ID" value="XM_024485124.1"/>
</dbReference>
<evidence type="ECO:0000256" key="9">
    <source>
        <dbReference type="PIRSR" id="PIRSR602401-1"/>
    </source>
</evidence>
<evidence type="ECO:0000256" key="11">
    <source>
        <dbReference type="SAM" id="Phobius"/>
    </source>
</evidence>
<evidence type="ECO:0008006" key="14">
    <source>
        <dbReference type="Google" id="ProtNLM"/>
    </source>
</evidence>
<comment type="pathway">
    <text evidence="2">Secondary metabolite biosynthesis.</text>
</comment>
<dbReference type="PANTHER" id="PTHR24305">
    <property type="entry name" value="CYTOCHROME P450"/>
    <property type="match status" value="1"/>
</dbReference>
<proteinExistence type="inferred from homology"/>
<dbReference type="InterPro" id="IPR036396">
    <property type="entry name" value="Cyt_P450_sf"/>
</dbReference>
<dbReference type="Gene3D" id="1.10.630.10">
    <property type="entry name" value="Cytochrome P450"/>
    <property type="match status" value="1"/>
</dbReference>
<dbReference type="STRING" id="670580.A0A1X6N437"/>
<reference evidence="12 13" key="1">
    <citation type="submission" date="2017-04" db="EMBL/GenBank/DDBJ databases">
        <title>Genome Sequence of the Model Brown-Rot Fungus Postia placenta SB12.</title>
        <authorList>
            <consortium name="DOE Joint Genome Institute"/>
            <person name="Gaskell J."/>
            <person name="Kersten P."/>
            <person name="Larrondo L.F."/>
            <person name="Canessa P."/>
            <person name="Martinez D."/>
            <person name="Hibbett D."/>
            <person name="Schmoll M."/>
            <person name="Kubicek C.P."/>
            <person name="Martinez A.T."/>
            <person name="Yadav J."/>
            <person name="Master E."/>
            <person name="Magnuson J.K."/>
            <person name="James T."/>
            <person name="Yaver D."/>
            <person name="Berka R."/>
            <person name="Labutti K."/>
            <person name="Lipzen A."/>
            <person name="Aerts A."/>
            <person name="Barry K."/>
            <person name="Henrissat B."/>
            <person name="Blanchette R."/>
            <person name="Grigoriev I."/>
            <person name="Cullen D."/>
        </authorList>
    </citation>
    <scope>NUCLEOTIDE SEQUENCE [LARGE SCALE GENOMIC DNA]</scope>
    <source>
        <strain evidence="12 13">MAD-698-R-SB12</strain>
    </source>
</reference>
<dbReference type="PRINTS" id="PR00463">
    <property type="entry name" value="EP450I"/>
</dbReference>
<evidence type="ECO:0000256" key="3">
    <source>
        <dbReference type="ARBA" id="ARBA00010617"/>
    </source>
</evidence>
<dbReference type="InterPro" id="IPR001128">
    <property type="entry name" value="Cyt_P450"/>
</dbReference>
<dbReference type="Proteomes" id="UP000194127">
    <property type="component" value="Unassembled WGS sequence"/>
</dbReference>
<evidence type="ECO:0000313" key="12">
    <source>
        <dbReference type="EMBL" id="OSX63246.1"/>
    </source>
</evidence>
<dbReference type="GeneID" id="36330073"/>
<organism evidence="12 13">
    <name type="scientific">Postia placenta MAD-698-R-SB12</name>
    <dbReference type="NCBI Taxonomy" id="670580"/>
    <lineage>
        <taxon>Eukaryota</taxon>
        <taxon>Fungi</taxon>
        <taxon>Dikarya</taxon>
        <taxon>Basidiomycota</taxon>
        <taxon>Agaricomycotina</taxon>
        <taxon>Agaricomycetes</taxon>
        <taxon>Polyporales</taxon>
        <taxon>Adustoporiaceae</taxon>
        <taxon>Rhodonia</taxon>
    </lineage>
</organism>
<accession>A0A1X6N437</accession>
<keyword evidence="11" id="KW-0472">Membrane</keyword>
<dbReference type="InterPro" id="IPR050121">
    <property type="entry name" value="Cytochrome_P450_monoxygenase"/>
</dbReference>
<dbReference type="GO" id="GO:0020037">
    <property type="term" value="F:heme binding"/>
    <property type="evidence" value="ECO:0007669"/>
    <property type="project" value="InterPro"/>
</dbReference>
<evidence type="ECO:0000313" key="13">
    <source>
        <dbReference type="Proteomes" id="UP000194127"/>
    </source>
</evidence>
<keyword evidence="11" id="KW-1133">Transmembrane helix</keyword>
<evidence type="ECO:0000256" key="7">
    <source>
        <dbReference type="ARBA" id="ARBA00023004"/>
    </source>
</evidence>
<comment type="similarity">
    <text evidence="3 10">Belongs to the cytochrome P450 family.</text>
</comment>
<dbReference type="CDD" id="cd11061">
    <property type="entry name" value="CYP67-like"/>
    <property type="match status" value="1"/>
</dbReference>
<dbReference type="SUPFAM" id="SSF48264">
    <property type="entry name" value="Cytochrome P450"/>
    <property type="match status" value="1"/>
</dbReference>
<keyword evidence="13" id="KW-1185">Reference proteome</keyword>
<dbReference type="PROSITE" id="PS00086">
    <property type="entry name" value="CYTOCHROME_P450"/>
    <property type="match status" value="1"/>
</dbReference>
<comment type="cofactor">
    <cofactor evidence="1 9">
        <name>heme</name>
        <dbReference type="ChEBI" id="CHEBI:30413"/>
    </cofactor>
</comment>
<evidence type="ECO:0000256" key="4">
    <source>
        <dbReference type="ARBA" id="ARBA00022617"/>
    </source>
</evidence>
<dbReference type="GO" id="GO:0004497">
    <property type="term" value="F:monooxygenase activity"/>
    <property type="evidence" value="ECO:0007669"/>
    <property type="project" value="UniProtKB-KW"/>
</dbReference>
<evidence type="ECO:0000256" key="1">
    <source>
        <dbReference type="ARBA" id="ARBA00001971"/>
    </source>
</evidence>
<feature type="transmembrane region" description="Helical" evidence="11">
    <location>
        <begin position="27"/>
        <end position="49"/>
    </location>
</feature>
<name>A0A1X6N437_9APHY</name>
<dbReference type="AlphaFoldDB" id="A0A1X6N437"/>
<gene>
    <name evidence="12" type="ORF">POSPLADRAFT_1140076</name>
</gene>
<evidence type="ECO:0000256" key="6">
    <source>
        <dbReference type="ARBA" id="ARBA00023002"/>
    </source>
</evidence>
<dbReference type="GO" id="GO:0016705">
    <property type="term" value="F:oxidoreductase activity, acting on paired donors, with incorporation or reduction of molecular oxygen"/>
    <property type="evidence" value="ECO:0007669"/>
    <property type="project" value="InterPro"/>
</dbReference>
<evidence type="ECO:0000256" key="2">
    <source>
        <dbReference type="ARBA" id="ARBA00005179"/>
    </source>
</evidence>
<keyword evidence="4 9" id="KW-0349">Heme</keyword>
<dbReference type="PANTHER" id="PTHR24305:SF29">
    <property type="entry name" value="BENZOATE-PARA-HYDROXYLASE"/>
    <property type="match status" value="1"/>
</dbReference>
<keyword evidence="7 9" id="KW-0408">Iron</keyword>
<dbReference type="Pfam" id="PF00067">
    <property type="entry name" value="p450"/>
    <property type="match status" value="1"/>
</dbReference>
<dbReference type="InterPro" id="IPR002401">
    <property type="entry name" value="Cyt_P450_E_grp-I"/>
</dbReference>
<dbReference type="EMBL" id="KZ110595">
    <property type="protein sequence ID" value="OSX63246.1"/>
    <property type="molecule type" value="Genomic_DNA"/>
</dbReference>
<keyword evidence="8 10" id="KW-0503">Monooxygenase</keyword>
<evidence type="ECO:0000256" key="5">
    <source>
        <dbReference type="ARBA" id="ARBA00022723"/>
    </source>
</evidence>
<dbReference type="InterPro" id="IPR017972">
    <property type="entry name" value="Cyt_P450_CS"/>
</dbReference>
<dbReference type="PRINTS" id="PR00385">
    <property type="entry name" value="P450"/>
</dbReference>